<dbReference type="VEuPathDB" id="TrichDB:TRFO_40552"/>
<dbReference type="RefSeq" id="XP_068346262.1">
    <property type="nucleotide sequence ID" value="XM_068513278.1"/>
</dbReference>
<protein>
    <submittedName>
        <fullName evidence="1">Uncharacterized protein</fullName>
    </submittedName>
</protein>
<dbReference type="EMBL" id="MLAK01001430">
    <property type="protein sequence ID" value="OHS93125.1"/>
    <property type="molecule type" value="Genomic_DNA"/>
</dbReference>
<proteinExistence type="predicted"/>
<evidence type="ECO:0000313" key="1">
    <source>
        <dbReference type="EMBL" id="OHS93125.1"/>
    </source>
</evidence>
<evidence type="ECO:0000313" key="2">
    <source>
        <dbReference type="Proteomes" id="UP000179807"/>
    </source>
</evidence>
<comment type="caution">
    <text evidence="1">The sequence shown here is derived from an EMBL/GenBank/DDBJ whole genome shotgun (WGS) entry which is preliminary data.</text>
</comment>
<sequence length="91" mass="10796">MIVEIAKLILQNQQKLFFKINKNHSSKSTKIILQDQQKSFFKINKNHSFKINKDHSSKSIKIILQNQQKSFFKECHKTKSNVKAINRRVCH</sequence>
<keyword evidence="2" id="KW-1185">Reference proteome</keyword>
<name>A0A1J4J6R3_9EUKA</name>
<reference evidence="1" key="1">
    <citation type="submission" date="2016-10" db="EMBL/GenBank/DDBJ databases">
        <authorList>
            <person name="Benchimol M."/>
            <person name="Almeida L.G."/>
            <person name="Vasconcelos A.T."/>
            <person name="Perreira-Neves A."/>
            <person name="Rosa I.A."/>
            <person name="Tasca T."/>
            <person name="Bogo M.R."/>
            <person name="de Souza W."/>
        </authorList>
    </citation>
    <scope>NUCLEOTIDE SEQUENCE [LARGE SCALE GENOMIC DNA]</scope>
    <source>
        <strain evidence="1">K</strain>
    </source>
</reference>
<accession>A0A1J4J6R3</accession>
<gene>
    <name evidence="1" type="ORF">TRFO_40552</name>
</gene>
<dbReference type="Proteomes" id="UP000179807">
    <property type="component" value="Unassembled WGS sequence"/>
</dbReference>
<organism evidence="1 2">
    <name type="scientific">Tritrichomonas foetus</name>
    <dbReference type="NCBI Taxonomy" id="1144522"/>
    <lineage>
        <taxon>Eukaryota</taxon>
        <taxon>Metamonada</taxon>
        <taxon>Parabasalia</taxon>
        <taxon>Tritrichomonadida</taxon>
        <taxon>Tritrichomonadidae</taxon>
        <taxon>Tritrichomonas</taxon>
    </lineage>
</organism>
<dbReference type="GeneID" id="94847982"/>
<dbReference type="AlphaFoldDB" id="A0A1J4J6R3"/>